<dbReference type="HOGENOM" id="CLU_1277865_0_0_1"/>
<organism evidence="2">
    <name type="scientific">Melampsora larici-populina (strain 98AG31 / pathotype 3-4-7)</name>
    <name type="common">Poplar leaf rust fungus</name>
    <dbReference type="NCBI Taxonomy" id="747676"/>
    <lineage>
        <taxon>Eukaryota</taxon>
        <taxon>Fungi</taxon>
        <taxon>Dikarya</taxon>
        <taxon>Basidiomycota</taxon>
        <taxon>Pucciniomycotina</taxon>
        <taxon>Pucciniomycetes</taxon>
        <taxon>Pucciniales</taxon>
        <taxon>Melampsoraceae</taxon>
        <taxon>Melampsora</taxon>
    </lineage>
</organism>
<keyword evidence="2" id="KW-1185">Reference proteome</keyword>
<dbReference type="AlphaFoldDB" id="F4RIT4"/>
<dbReference type="Proteomes" id="UP000001072">
    <property type="component" value="Unassembled WGS sequence"/>
</dbReference>
<dbReference type="InParanoid" id="F4RIT4"/>
<evidence type="ECO:0000313" key="2">
    <source>
        <dbReference type="Proteomes" id="UP000001072"/>
    </source>
</evidence>
<sequence>MYIDIPAFVDGRQFTISCKFEILADGHLRPLPPSWTKQFHSTISIENQDGENVLHVIKGYPADLAFDAVSVDGIYVISGRLIFLNNSCTPRLFYEPDYQLISRVSDDSSSVFTNQVSVQSVGLVKSVSTSSAQFQGAVCLVVTHDNYDYVSERLVSFDVKYVCSASSSIIIPDHWNLIGHEIFIIGFIIGKNEVDYMWQVEYMEKVTYSDFKCCLW</sequence>
<accession>F4RIT4</accession>
<evidence type="ECO:0000313" key="1">
    <source>
        <dbReference type="EMBL" id="EGG07619.1"/>
    </source>
</evidence>
<dbReference type="VEuPathDB" id="FungiDB:MELLADRAFT_62391"/>
<protein>
    <submittedName>
        <fullName evidence="1">Uncharacterized protein</fullName>
    </submittedName>
</protein>
<gene>
    <name evidence="1" type="ORF">MELLADRAFT_62391</name>
</gene>
<dbReference type="EMBL" id="GL883103">
    <property type="protein sequence ID" value="EGG07619.1"/>
    <property type="molecule type" value="Genomic_DNA"/>
</dbReference>
<dbReference type="KEGG" id="mlr:MELLADRAFT_62391"/>
<reference evidence="2" key="1">
    <citation type="journal article" date="2011" name="Proc. Natl. Acad. Sci. U.S.A.">
        <title>Obligate biotrophy features unraveled by the genomic analysis of rust fungi.</title>
        <authorList>
            <person name="Duplessis S."/>
            <person name="Cuomo C.A."/>
            <person name="Lin Y.-C."/>
            <person name="Aerts A."/>
            <person name="Tisserant E."/>
            <person name="Veneault-Fourrey C."/>
            <person name="Joly D.L."/>
            <person name="Hacquard S."/>
            <person name="Amselem J."/>
            <person name="Cantarel B.L."/>
            <person name="Chiu R."/>
            <person name="Coutinho P.M."/>
            <person name="Feau N."/>
            <person name="Field M."/>
            <person name="Frey P."/>
            <person name="Gelhaye E."/>
            <person name="Goldberg J."/>
            <person name="Grabherr M.G."/>
            <person name="Kodira C.D."/>
            <person name="Kohler A."/>
            <person name="Kuees U."/>
            <person name="Lindquist E.A."/>
            <person name="Lucas S.M."/>
            <person name="Mago R."/>
            <person name="Mauceli E."/>
            <person name="Morin E."/>
            <person name="Murat C."/>
            <person name="Pangilinan J.L."/>
            <person name="Park R."/>
            <person name="Pearson M."/>
            <person name="Quesneville H."/>
            <person name="Rouhier N."/>
            <person name="Sakthikumar S."/>
            <person name="Salamov A.A."/>
            <person name="Schmutz J."/>
            <person name="Selles B."/>
            <person name="Shapiro H."/>
            <person name="Tanguay P."/>
            <person name="Tuskan G.A."/>
            <person name="Henrissat B."/>
            <person name="Van de Peer Y."/>
            <person name="Rouze P."/>
            <person name="Ellis J.G."/>
            <person name="Dodds P.N."/>
            <person name="Schein J.E."/>
            <person name="Zhong S."/>
            <person name="Hamelin R.C."/>
            <person name="Grigoriev I.V."/>
            <person name="Szabo L.J."/>
            <person name="Martin F."/>
        </authorList>
    </citation>
    <scope>NUCLEOTIDE SEQUENCE [LARGE SCALE GENOMIC DNA]</scope>
    <source>
        <strain evidence="2">98AG31 / pathotype 3-4-7</strain>
    </source>
</reference>
<name>F4RIT4_MELLP</name>
<dbReference type="GeneID" id="18929891"/>
<dbReference type="RefSeq" id="XP_007408951.1">
    <property type="nucleotide sequence ID" value="XM_007408889.1"/>
</dbReference>
<proteinExistence type="predicted"/>